<reference evidence="1" key="1">
    <citation type="journal article" date="2019" name="Sci. Rep.">
        <title>Draft genome of Tanacetum cinerariifolium, the natural source of mosquito coil.</title>
        <authorList>
            <person name="Yamashiro T."/>
            <person name="Shiraishi A."/>
            <person name="Satake H."/>
            <person name="Nakayama K."/>
        </authorList>
    </citation>
    <scope>NUCLEOTIDE SEQUENCE</scope>
</reference>
<feature type="non-terminal residue" evidence="1">
    <location>
        <position position="1"/>
    </location>
</feature>
<evidence type="ECO:0000313" key="1">
    <source>
        <dbReference type="EMBL" id="GFD57307.1"/>
    </source>
</evidence>
<dbReference type="EMBL" id="BKCJ011839600">
    <property type="protein sequence ID" value="GFD57307.1"/>
    <property type="molecule type" value="Genomic_DNA"/>
</dbReference>
<gene>
    <name evidence="1" type="ORF">Tci_929276</name>
</gene>
<organism evidence="1">
    <name type="scientific">Tanacetum cinerariifolium</name>
    <name type="common">Dalmatian daisy</name>
    <name type="synonym">Chrysanthemum cinerariifolium</name>
    <dbReference type="NCBI Taxonomy" id="118510"/>
    <lineage>
        <taxon>Eukaryota</taxon>
        <taxon>Viridiplantae</taxon>
        <taxon>Streptophyta</taxon>
        <taxon>Embryophyta</taxon>
        <taxon>Tracheophyta</taxon>
        <taxon>Spermatophyta</taxon>
        <taxon>Magnoliopsida</taxon>
        <taxon>eudicotyledons</taxon>
        <taxon>Gunneridae</taxon>
        <taxon>Pentapetalae</taxon>
        <taxon>asterids</taxon>
        <taxon>campanulids</taxon>
        <taxon>Asterales</taxon>
        <taxon>Asteraceae</taxon>
        <taxon>Asteroideae</taxon>
        <taxon>Anthemideae</taxon>
        <taxon>Anthemidinae</taxon>
        <taxon>Tanacetum</taxon>
    </lineage>
</organism>
<sequence length="61" mass="6257">LDVEAARHRIGAVDGDADRAVEGLARHLDAGPVDLEAVDGELELLVEQAAADADLLVAGLV</sequence>
<proteinExistence type="predicted"/>
<dbReference type="AlphaFoldDB" id="A0A699XCB4"/>
<name>A0A699XCB4_TANCI</name>
<feature type="non-terminal residue" evidence="1">
    <location>
        <position position="61"/>
    </location>
</feature>
<comment type="caution">
    <text evidence="1">The sequence shown here is derived from an EMBL/GenBank/DDBJ whole genome shotgun (WGS) entry which is preliminary data.</text>
</comment>
<protein>
    <submittedName>
        <fullName evidence="1">Uncharacterized protein</fullName>
    </submittedName>
</protein>
<accession>A0A699XCB4</accession>